<evidence type="ECO:0000313" key="1">
    <source>
        <dbReference type="EMBL" id="TKC88043.1"/>
    </source>
</evidence>
<dbReference type="AlphaFoldDB" id="A0A4U1I447"/>
<reference evidence="1 2" key="1">
    <citation type="submission" date="2019-04" db="EMBL/GenBank/DDBJ databases">
        <title>Trinickia sp. 7GSK02, isolated from subtropical forest soil.</title>
        <authorList>
            <person name="Gao Z.-H."/>
            <person name="Qiu L.-H."/>
        </authorList>
    </citation>
    <scope>NUCLEOTIDE SEQUENCE [LARGE SCALE GENOMIC DNA]</scope>
    <source>
        <strain evidence="1 2">7GSK02</strain>
    </source>
</reference>
<keyword evidence="2" id="KW-1185">Reference proteome</keyword>
<dbReference type="Proteomes" id="UP000305539">
    <property type="component" value="Unassembled WGS sequence"/>
</dbReference>
<evidence type="ECO:0000313" key="2">
    <source>
        <dbReference type="Proteomes" id="UP000305539"/>
    </source>
</evidence>
<name>A0A4U1I447_9BURK</name>
<dbReference type="EMBL" id="SWJE01000008">
    <property type="protein sequence ID" value="TKC88043.1"/>
    <property type="molecule type" value="Genomic_DNA"/>
</dbReference>
<accession>A0A4U1I447</accession>
<organism evidence="1 2">
    <name type="scientific">Trinickia terrae</name>
    <dbReference type="NCBI Taxonomy" id="2571161"/>
    <lineage>
        <taxon>Bacteria</taxon>
        <taxon>Pseudomonadati</taxon>
        <taxon>Pseudomonadota</taxon>
        <taxon>Betaproteobacteria</taxon>
        <taxon>Burkholderiales</taxon>
        <taxon>Burkholderiaceae</taxon>
        <taxon>Trinickia</taxon>
    </lineage>
</organism>
<dbReference type="RefSeq" id="WP_136896307.1">
    <property type="nucleotide sequence ID" value="NZ_SWJE01000008.1"/>
</dbReference>
<proteinExistence type="predicted"/>
<dbReference type="OrthoDB" id="1242806at2"/>
<gene>
    <name evidence="1" type="ORF">FAZ69_17490</name>
</gene>
<protein>
    <recommendedName>
        <fullName evidence="3">Calcium-binding protein</fullName>
    </recommendedName>
</protein>
<evidence type="ECO:0008006" key="3">
    <source>
        <dbReference type="Google" id="ProtNLM"/>
    </source>
</evidence>
<comment type="caution">
    <text evidence="1">The sequence shown here is derived from an EMBL/GenBank/DDBJ whole genome shotgun (WGS) entry which is preliminary data.</text>
</comment>
<sequence>MTTQSPSEPNALNFAFPFRDAHGKDIVDEHVFYDWLADEDTGNFAVSSTGMWHGGIHVSAEGAGKHLDLVHGVRCIADGWIVAYLMNRSPVVSQIAAGDGKSALTGHYSSAFTLVRHTLEFPANNTLTFFSLYMHLQSVAEYRQKGLKEPAYWTRSYKITNDANDKPKSDIHHGEPTSDQVGLNIHTKPSDRDYLGILPRGARVRIGERSRDEKWGKLEAIESGPLIPPRVNSAVRPGAETGWVFLGKEHGHYLLTEDVSEAHCGRVIVPQEPIKIGAGELIGHLGRYWLPADPAREHRMVHIEVFCDDTLPRFLSESIKAAEKITDFDKLSLLRIERGTKLYMGHSVDEEGAHAPATGMTQIYGQAALDALPADCKGPVDNDPFNHGKGEPWWKITGADSRYADITGWVRNRQTPAGRVTRESPHAWKDFETVTGADADNPTIFSTVDAWLDHVLCEDKPATSDVGKLKPLACSVYRQLSPRRNEAQAADELRALRQNKWLRFRASRLMPKHRSEWASQSEYQSFFEKVLQRVAKEPYHDAEIERIKRLVWWDEVQKKLKEAKQPFPASPNVFHIHPVGLVSNFGRKADECRCGCCYERKFQVTRLGSNYGPIYWGSRAMEKATVLVDMLSAGDISESERRILVAMSENEGKLDSVQSYDSEIATAGAMQKTINSLGNGEFPAQVAQFKISNESDYIELFEKCGWSVDGTGLTATMYYAHPKLTGGERITGDSLKKIIRNGCSAENFRSMITSAPLAAIVHAITHKSYERLQLMDFINRLRNEVLPAVPKHYSHPVSAYFLSDLGRATALDQSVNRPAYVGRDIGKALDNFFADHPSLSRNPSEWAENHATYETEILEIYGKNREMAKVNGVSVAPTRYSSLKNSLA</sequence>